<dbReference type="PANTHER" id="PTHR13008">
    <property type="entry name" value="MAP-KINASE ACTIVATING DEATH DOMAIN PROTEIN MADD /DENN/AEX-3 C.ELEGANS"/>
    <property type="match status" value="1"/>
</dbReference>
<evidence type="ECO:0000256" key="1">
    <source>
        <dbReference type="ARBA" id="ARBA00004236"/>
    </source>
</evidence>
<dbReference type="VEuPathDB" id="VectorBase:ADAC003064"/>
<dbReference type="EnsemblMetazoa" id="ADAC003064-RA">
    <property type="protein sequence ID" value="ADAC003064-PA"/>
    <property type="gene ID" value="ADAC003064"/>
</dbReference>
<dbReference type="Pfam" id="PF02141">
    <property type="entry name" value="DENN"/>
    <property type="match status" value="1"/>
</dbReference>
<dbReference type="InterPro" id="IPR056574">
    <property type="entry name" value="Death_MADD"/>
</dbReference>
<feature type="compositionally biased region" description="Polar residues" evidence="10">
    <location>
        <begin position="1980"/>
        <end position="2003"/>
    </location>
</feature>
<keyword evidence="9" id="KW-0472">Membrane</keyword>
<evidence type="ECO:0000313" key="14">
    <source>
        <dbReference type="Proteomes" id="UP000000673"/>
    </source>
</evidence>
<feature type="compositionally biased region" description="Low complexity" evidence="10">
    <location>
        <begin position="1968"/>
        <end position="1979"/>
    </location>
</feature>
<feature type="compositionally biased region" description="Low complexity" evidence="10">
    <location>
        <begin position="893"/>
        <end position="906"/>
    </location>
</feature>
<feature type="compositionally biased region" description="Low complexity" evidence="10">
    <location>
        <begin position="1008"/>
        <end position="1038"/>
    </location>
</feature>
<feature type="region of interest" description="Disordered" evidence="10">
    <location>
        <begin position="234"/>
        <end position="259"/>
    </location>
</feature>
<dbReference type="Pfam" id="PF25328">
    <property type="entry name" value="PH_MADD"/>
    <property type="match status" value="2"/>
</dbReference>
<dbReference type="SMART" id="SM00801">
    <property type="entry name" value="dDENN"/>
    <property type="match status" value="1"/>
</dbReference>
<dbReference type="InterPro" id="IPR057469">
    <property type="entry name" value="PH_MADD"/>
</dbReference>
<evidence type="ECO:0000256" key="10">
    <source>
        <dbReference type="SAM" id="MobiDB-lite"/>
    </source>
</evidence>
<reference evidence="13" key="4">
    <citation type="submission" date="2015-06" db="UniProtKB">
        <authorList>
            <consortium name="EnsemblMetazoa"/>
        </authorList>
    </citation>
    <scope>IDENTIFICATION</scope>
</reference>
<dbReference type="EMBL" id="ADMH02000751">
    <property type="protein sequence ID" value="ETN65171.1"/>
    <property type="molecule type" value="Genomic_DNA"/>
</dbReference>
<dbReference type="GO" id="GO:0005085">
    <property type="term" value="F:guanyl-nucleotide exchange factor activity"/>
    <property type="evidence" value="ECO:0007669"/>
    <property type="project" value="UniProtKB-KW"/>
</dbReference>
<keyword evidence="5" id="KW-1003">Cell membrane</keyword>
<reference evidence="12" key="2">
    <citation type="submission" date="2010-05" db="EMBL/GenBank/DDBJ databases">
        <authorList>
            <person name="Almeida L.G."/>
            <person name="Nicolas M.F."/>
            <person name="Souza R.C."/>
            <person name="Vasconcelos A.T.R."/>
        </authorList>
    </citation>
    <scope>NUCLEOTIDE SEQUENCE</scope>
</reference>
<keyword evidence="7" id="KW-0344">Guanine-nucleotide releasing factor</keyword>
<feature type="region of interest" description="Disordered" evidence="10">
    <location>
        <begin position="806"/>
        <end position="1039"/>
    </location>
</feature>
<dbReference type="InterPro" id="IPR037516">
    <property type="entry name" value="Tripartite_DENN"/>
</dbReference>
<dbReference type="FunFam" id="3.40.50.11500:FF:000002">
    <property type="entry name" value="MAP kinase-activating death domain protein-like Protein"/>
    <property type="match status" value="1"/>
</dbReference>
<accession>W5JLZ6</accession>
<feature type="compositionally biased region" description="Low complexity" evidence="10">
    <location>
        <begin position="2066"/>
        <end position="2087"/>
    </location>
</feature>
<evidence type="ECO:0000256" key="5">
    <source>
        <dbReference type="ARBA" id="ARBA00022475"/>
    </source>
</evidence>
<dbReference type="FunCoup" id="W5JLZ6">
    <property type="interactions" value="150"/>
</dbReference>
<dbReference type="GO" id="GO:0042981">
    <property type="term" value="P:regulation of apoptotic process"/>
    <property type="evidence" value="ECO:0007669"/>
    <property type="project" value="TreeGrafter"/>
</dbReference>
<dbReference type="VEuPathDB" id="VectorBase:ADAR2_002974"/>
<feature type="compositionally biased region" description="Gly residues" evidence="10">
    <location>
        <begin position="543"/>
        <end position="561"/>
    </location>
</feature>
<dbReference type="HOGENOM" id="CLU_001270_0_0_1"/>
<evidence type="ECO:0000256" key="4">
    <source>
        <dbReference type="ARBA" id="ARBA00017868"/>
    </source>
</evidence>
<gene>
    <name evidence="12" type="ORF">AND_003064</name>
</gene>
<dbReference type="Gene3D" id="3.40.50.11500">
    <property type="match status" value="1"/>
</dbReference>
<keyword evidence="8" id="KW-0053">Apoptosis</keyword>
<feature type="compositionally biased region" description="Low complexity" evidence="10">
    <location>
        <begin position="931"/>
        <end position="960"/>
    </location>
</feature>
<name>W5JLZ6_ANODA</name>
<feature type="compositionally biased region" description="Polar residues" evidence="10">
    <location>
        <begin position="1429"/>
        <end position="1438"/>
    </location>
</feature>
<evidence type="ECO:0000256" key="7">
    <source>
        <dbReference type="ARBA" id="ARBA00022658"/>
    </source>
</evidence>
<feature type="region of interest" description="Disordered" evidence="10">
    <location>
        <begin position="1968"/>
        <end position="2226"/>
    </location>
</feature>
<feature type="region of interest" description="Disordered" evidence="10">
    <location>
        <begin position="525"/>
        <end position="613"/>
    </location>
</feature>
<organism evidence="12">
    <name type="scientific">Anopheles darlingi</name>
    <name type="common">Mosquito</name>
    <dbReference type="NCBI Taxonomy" id="43151"/>
    <lineage>
        <taxon>Eukaryota</taxon>
        <taxon>Metazoa</taxon>
        <taxon>Ecdysozoa</taxon>
        <taxon>Arthropoda</taxon>
        <taxon>Hexapoda</taxon>
        <taxon>Insecta</taxon>
        <taxon>Pterygota</taxon>
        <taxon>Neoptera</taxon>
        <taxon>Endopterygota</taxon>
        <taxon>Diptera</taxon>
        <taxon>Nematocera</taxon>
        <taxon>Culicoidea</taxon>
        <taxon>Culicidae</taxon>
        <taxon>Anophelinae</taxon>
        <taxon>Anopheles</taxon>
    </lineage>
</organism>
<feature type="domain" description="UDENN" evidence="11">
    <location>
        <begin position="34"/>
        <end position="712"/>
    </location>
</feature>
<dbReference type="Gene3D" id="3.30.450.200">
    <property type="match status" value="1"/>
</dbReference>
<keyword evidence="6" id="KW-0963">Cytoplasm</keyword>
<dbReference type="SMART" id="SM00799">
    <property type="entry name" value="DENN"/>
    <property type="match status" value="1"/>
</dbReference>
<comment type="similarity">
    <text evidence="3">Belongs to the MADD family.</text>
</comment>
<evidence type="ECO:0000313" key="12">
    <source>
        <dbReference type="EMBL" id="ETN65171.1"/>
    </source>
</evidence>
<dbReference type="InterPro" id="IPR005112">
    <property type="entry name" value="dDENN_dom"/>
</dbReference>
<evidence type="ECO:0000256" key="2">
    <source>
        <dbReference type="ARBA" id="ARBA00004496"/>
    </source>
</evidence>
<evidence type="ECO:0000256" key="9">
    <source>
        <dbReference type="ARBA" id="ARBA00023136"/>
    </source>
</evidence>
<feature type="compositionally biased region" description="Low complexity" evidence="10">
    <location>
        <begin position="2113"/>
        <end position="2129"/>
    </location>
</feature>
<evidence type="ECO:0000313" key="13">
    <source>
        <dbReference type="EnsemblMetazoa" id="ADAC003064-PA"/>
    </source>
</evidence>
<feature type="region of interest" description="Disordered" evidence="10">
    <location>
        <begin position="1149"/>
        <end position="1170"/>
    </location>
</feature>
<feature type="compositionally biased region" description="Low complexity" evidence="10">
    <location>
        <begin position="525"/>
        <end position="537"/>
    </location>
</feature>
<feature type="compositionally biased region" description="Basic and acidic residues" evidence="10">
    <location>
        <begin position="909"/>
        <end position="927"/>
    </location>
</feature>
<dbReference type="InterPro" id="IPR043153">
    <property type="entry name" value="DENN_C"/>
</dbReference>
<feature type="compositionally biased region" description="Low complexity" evidence="10">
    <location>
        <begin position="2036"/>
        <end position="2057"/>
    </location>
</feature>
<dbReference type="STRING" id="43151.W5JLZ6"/>
<dbReference type="Proteomes" id="UP000000673">
    <property type="component" value="Unassembled WGS sequence"/>
</dbReference>
<feature type="compositionally biased region" description="Polar residues" evidence="10">
    <location>
        <begin position="1409"/>
        <end position="1421"/>
    </location>
</feature>
<feature type="compositionally biased region" description="Basic and acidic residues" evidence="10">
    <location>
        <begin position="189"/>
        <end position="201"/>
    </location>
</feature>
<proteinExistence type="inferred from homology"/>
<reference evidence="12 14" key="1">
    <citation type="journal article" date="2010" name="BMC Genomics">
        <title>Combination of measures distinguishes pre-miRNAs from other stem-loops in the genome of the newly sequenced Anopheles darlingi.</title>
        <authorList>
            <person name="Mendes N.D."/>
            <person name="Freitas A.T."/>
            <person name="Vasconcelos A.T."/>
            <person name="Sagot M.F."/>
        </authorList>
    </citation>
    <scope>NUCLEOTIDE SEQUENCE</scope>
</reference>
<dbReference type="GO" id="GO:0006915">
    <property type="term" value="P:apoptotic process"/>
    <property type="evidence" value="ECO:0007669"/>
    <property type="project" value="UniProtKB-KW"/>
</dbReference>
<evidence type="ECO:0000256" key="6">
    <source>
        <dbReference type="ARBA" id="ARBA00022490"/>
    </source>
</evidence>
<dbReference type="GO" id="GO:0005829">
    <property type="term" value="C:cytosol"/>
    <property type="evidence" value="ECO:0007669"/>
    <property type="project" value="TreeGrafter"/>
</dbReference>
<feature type="region of interest" description="Disordered" evidence="10">
    <location>
        <begin position="1408"/>
        <end position="1454"/>
    </location>
</feature>
<dbReference type="Pfam" id="PF03456">
    <property type="entry name" value="uDENN"/>
    <property type="match status" value="1"/>
</dbReference>
<feature type="compositionally biased region" description="Basic residues" evidence="10">
    <location>
        <begin position="1207"/>
        <end position="1222"/>
    </location>
</feature>
<feature type="region of interest" description="Disordered" evidence="10">
    <location>
        <begin position="759"/>
        <end position="780"/>
    </location>
</feature>
<evidence type="ECO:0000256" key="8">
    <source>
        <dbReference type="ARBA" id="ARBA00022703"/>
    </source>
</evidence>
<sequence length="2226" mass="241144">MAEQQQRDALCPRLIDYLAIVGARGTHVSRSGNGCTMRTAGAATQSSVQLPELLRRYPPMDHDDFPLPLDMVYFCQPEGCISVGSRRTGPAIRDTSSFVFALTDKDSGKTRYGICVNFYRPIEKTTTATPHRGTTGAGASGVAHGKQTAAAGAANSSLRRESWRKSMEKSSDSAFSSDYRSSNIAPSDSSDRDCPSRRGSDPAHGPVPANSGAAAVAVGGQQCAQSGLLGVGVGPAGVDSESGGSHSPSPRASRKRSRSRNHSLTSLCILSHHPFQSIFRECLLILKRLIDACNESCSPKRVGAPRVPVRGDSVWNVLTNQASEATSSVILHDVQEIETWILRLLSAPVPVPGSTRLELDVLSSALYQPLVFALPDHTRFTLVDFPLHLPLELLGVETCLKVLTLILLEHKVIIQSRDYNALSMSVMAFVHLIYPLEYMFPVIPLLPTCMGSAEQLLLAPTPYIIGLPATFLLYKRNFRLPDDIWLVDLDSNKLTPASGDMETVPTLPEPEGGILKNHLKQALTSMSSGNAGSSSTSLVHGKPGSGQGGSTAGAGGNGKDGFSGTSSGNATTGLALQPPGHSSTEHTTTTIGSASHAGQIPGIPNVVSSQQPSPVGLGPVNPLIFGADVDSVDVATRVAMVRFFNSQNTLANFTEHTRILRLYPRPVVAFQINSFLRSRPRTSTFLNRFARTQAVEWLAEWSLTPSNVAFLRVQTGVLDPVQVGDKPKWYSHTLTPIRFQVWDEASTLNVALKRMLRLESQPTDDSGSDSDGADSTSSSYSSLSDFVSEIVSSDLSPSLHEVYATQHHHHVAPKQLSSNLDPRLVYRPPSSLRFPEGMQPPGTKHGTHDDRRDQGGRGGVSGAGTDGGPGGGAYDHRHNDDDDDDDDDDDSAESSSSSRSDLSSPSFNRDSEFEFNPKTRNEVHLIVRPEQQQQQQQQHRSNSNSNSNCNTNSSSSSSSSGADSGGSLDTATDTASSKQRPAKLSKIVPPVSPNFGRQQSGANLLARTSSSGSTGSGSISHPPSLGSAGSQRQSSQGSLFEVLTSQAKELVRETTRQSSQDGLLAQMDKLKVMGKEIEEDLKILAPLEQLTLQAKKAAEEASKQALVASKQAAGVSKNTIEDLTYVGKSTIGDLTKSAKEAAAKKGLLQQPNASPGQFPGGQSASSPTASTVATTNQSLFSSITSDFNGIAQSTSSMFSDLFGGGNKQRHQQQQHQQQHHHQQQQQQQHQQQQQQQQHMKLKEKLSFDPFPGRKGLVERNPLIKHSGPKQTKEEIQRIQNAERSTNNSENQTFLKDLVNQVLAGEGVGWLKLNRLKKLMEDESYRMLVLGKLNRTLERKIGPDDHIDDVCVSKAVYKGTLKCLLAITHGLEHTVSNFGLGGMASVFQMMEVAHTHFWSKELTEGVGSDMPTSLLSSQSVSPMGSRENLRSPQSPSELSEWTLGGGCSSRKSSTTTTVAMNEHGAAHHEHENQTTTEMFKDMLSMKRTMLFNKLTSFDSEGSVALQDSSGTLSVASDVLPQQQSGSDFLVASVSCRSTVSDTEYEKFPKSSTLKDAKKMAGGIFSGKSSLSAGFRYTGGSLIPSSGSPSPDAPRVYLFEGLLGKERSGIWDQMQFWEDAFLDAVSQERDMIGMDQGPGEMMERYKALSESERKRLEHDEDRLLSTMLYNLTAILVMLNVNKLEIKKKVRRLLGKSHIGFIYSQEVNLLLDQINNLHGNDIDLKPLGSRLLHRQSFTVHQGIDASGSLRFIEVRDDGLVLRSVNGSITERWWFERLVNMTYSPKTKVLCLWQRNGGQTQLHKYYTRKCKELYNCIKDAMERSGCAGQAELGGEFPVQDMNTGEGGLLQVCLEGVGLLFANSKDQYDLLNETIMNLHILSVISVSGYVIWMAVDGINAILSDTSCFFIRLNHILKCFTQKGGVFVLEEYNPKTKQIIQRKYKSAMADQICYAVLCVFSYIAAGQEQNRQSTSTSHASASHSSKVTLQPGSGSTGTSGAQPATSGPHQTPKVHQHQTHHLPQQSSTKLKTVVGKPISPRQQPVAATATTAAVAVPKQQQQPAPIPSVPGQQQQQQQQQQQVEVQSSTTTQEPTVSAQPSQPADTAQKVKPPTVPARPRSITSSPSMPSSSSPPATKAPILPSNRGPPPAIPPRTSLSQRSDSVSSVTSVPSLAPYQQQQQQQQQLLRQYSAIEPSSSMRTTASSQVPGVKVAPHHPFHWPQSKRPGDGGK</sequence>
<feature type="compositionally biased region" description="Gly residues" evidence="10">
    <location>
        <begin position="856"/>
        <end position="873"/>
    </location>
</feature>
<feature type="compositionally biased region" description="Polar residues" evidence="10">
    <location>
        <begin position="2015"/>
        <end position="2024"/>
    </location>
</feature>
<feature type="region of interest" description="Disordered" evidence="10">
    <location>
        <begin position="1198"/>
        <end position="1288"/>
    </location>
</feature>
<dbReference type="PANTHER" id="PTHR13008:SF7">
    <property type="entry name" value="MAP KINASE-ACTIVATING DEATH DOMAIN PROTEIN"/>
    <property type="match status" value="1"/>
</dbReference>
<dbReference type="Pfam" id="PF23629">
    <property type="entry name" value="Death_MADD"/>
    <property type="match status" value="1"/>
</dbReference>
<protein>
    <recommendedName>
        <fullName evidence="4">MAP kinase-activating death domain protein</fullName>
    </recommendedName>
</protein>
<feature type="compositionally biased region" description="Polar residues" evidence="10">
    <location>
        <begin position="2189"/>
        <end position="2202"/>
    </location>
</feature>
<comment type="subcellular location">
    <subcellularLocation>
        <location evidence="1">Cell membrane</location>
    </subcellularLocation>
    <subcellularLocation>
        <location evidence="2">Cytoplasm</location>
    </subcellularLocation>
</comment>
<feature type="compositionally biased region" description="Low complexity" evidence="10">
    <location>
        <begin position="172"/>
        <end position="188"/>
    </location>
</feature>
<dbReference type="GO" id="GO:0032483">
    <property type="term" value="P:regulation of Rab protein signal transduction"/>
    <property type="evidence" value="ECO:0007669"/>
    <property type="project" value="TreeGrafter"/>
</dbReference>
<feature type="compositionally biased region" description="Polar residues" evidence="10">
    <location>
        <begin position="565"/>
        <end position="593"/>
    </location>
</feature>
<dbReference type="SMART" id="SM00800">
    <property type="entry name" value="uDENN"/>
    <property type="match status" value="1"/>
</dbReference>
<dbReference type="InterPro" id="IPR001194">
    <property type="entry name" value="cDENN_dom"/>
</dbReference>
<keyword evidence="14" id="KW-1185">Reference proteome</keyword>
<dbReference type="InterPro" id="IPR039980">
    <property type="entry name" value="MADD"/>
</dbReference>
<feature type="compositionally biased region" description="Acidic residues" evidence="10">
    <location>
        <begin position="881"/>
        <end position="892"/>
    </location>
</feature>
<feature type="compositionally biased region" description="Low complexity" evidence="10">
    <location>
        <begin position="2151"/>
        <end position="2180"/>
    </location>
</feature>
<feature type="region of interest" description="Disordered" evidence="10">
    <location>
        <begin position="126"/>
        <end position="212"/>
    </location>
</feature>
<feature type="compositionally biased region" description="Low complexity" evidence="10">
    <location>
        <begin position="1223"/>
        <end position="1238"/>
    </location>
</feature>
<dbReference type="InterPro" id="IPR005113">
    <property type="entry name" value="uDENN_dom"/>
</dbReference>
<evidence type="ECO:0000259" key="11">
    <source>
        <dbReference type="PROSITE" id="PS50211"/>
    </source>
</evidence>
<dbReference type="PROSITE" id="PS50211">
    <property type="entry name" value="DENN"/>
    <property type="match status" value="1"/>
</dbReference>
<dbReference type="GO" id="GO:0005886">
    <property type="term" value="C:plasma membrane"/>
    <property type="evidence" value="ECO:0007669"/>
    <property type="project" value="UniProtKB-SubCell"/>
</dbReference>
<feature type="compositionally biased region" description="Basic and acidic residues" evidence="10">
    <location>
        <begin position="846"/>
        <end position="855"/>
    </location>
</feature>
<dbReference type="OMA" id="TKILCLW"/>
<evidence type="ECO:0000256" key="3">
    <source>
        <dbReference type="ARBA" id="ARBA00005978"/>
    </source>
</evidence>
<feature type="compositionally biased region" description="Polar residues" evidence="10">
    <location>
        <begin position="967"/>
        <end position="979"/>
    </location>
</feature>
<dbReference type="eggNOG" id="KOG3570">
    <property type="taxonomic scope" value="Eukaryota"/>
</dbReference>
<feature type="compositionally biased region" description="Basic and acidic residues" evidence="10">
    <location>
        <begin position="158"/>
        <end position="171"/>
    </location>
</feature>
<feature type="compositionally biased region" description="Polar residues" evidence="10">
    <location>
        <begin position="1277"/>
        <end position="1288"/>
    </location>
</feature>
<reference evidence="12" key="3">
    <citation type="journal article" date="2013" name="Nucleic Acids Res.">
        <title>The genome of Anopheles darlingi, the main neotropical malaria vector.</title>
        <authorList>
            <person name="Marinotti O."/>
            <person name="Cerqueira G.C."/>
            <person name="de Almeida L.G."/>
            <person name="Ferro M.I."/>
            <person name="Loreto E.L."/>
            <person name="Zaha A."/>
            <person name="Teixeira S.M."/>
            <person name="Wespiser A.R."/>
            <person name="Almeida E Silva A."/>
            <person name="Schlindwein A.D."/>
            <person name="Pacheco A.C."/>
            <person name="Silva A.L."/>
            <person name="Graveley B.R."/>
            <person name="Walenz B.P."/>
            <person name="Lima Bde A."/>
            <person name="Ribeiro C.A."/>
            <person name="Nunes-Silva C.G."/>
            <person name="de Carvalho C.R."/>
            <person name="Soares C.M."/>
            <person name="de Menezes C.B."/>
            <person name="Matiolli C."/>
            <person name="Caffrey D."/>
            <person name="Araujo D.A."/>
            <person name="de Oliveira D.M."/>
            <person name="Golenbock D."/>
            <person name="Grisard E.C."/>
            <person name="Fantinatti-Garboggini F."/>
            <person name="de Carvalho F.M."/>
            <person name="Barcellos F.G."/>
            <person name="Prosdocimi F."/>
            <person name="May G."/>
            <person name="Azevedo Junior G.M."/>
            <person name="Guimaraes G.M."/>
            <person name="Goldman G.H."/>
            <person name="Padilha I.Q."/>
            <person name="Batista Jda S."/>
            <person name="Ferro J.A."/>
            <person name="Ribeiro J.M."/>
            <person name="Fietto J.L."/>
            <person name="Dabbas K.M."/>
            <person name="Cerdeira L."/>
            <person name="Agnez-Lima L.F."/>
            <person name="Brocchi M."/>
            <person name="de Carvalho M.O."/>
            <person name="Teixeira Mde M."/>
            <person name="Diniz Maia Mde M."/>
            <person name="Goldman M.H."/>
            <person name="Cruz Schneider M.P."/>
            <person name="Felipe M.S."/>
            <person name="Hungria M."/>
            <person name="Nicolas M.F."/>
            <person name="Pereira M."/>
            <person name="Montes M.A."/>
            <person name="Cantao M.E."/>
            <person name="Vincentz M."/>
            <person name="Rafael M.S."/>
            <person name="Silverman N."/>
            <person name="Stoco P.H."/>
            <person name="Souza R.C."/>
            <person name="Vicentini R."/>
            <person name="Gazzinelli R.T."/>
            <person name="Neves Rde O."/>
            <person name="Silva R."/>
            <person name="Astolfi-Filho S."/>
            <person name="Maciel T.E."/>
            <person name="Urmenyi T.P."/>
            <person name="Tadei W.P."/>
            <person name="Camargo E.P."/>
            <person name="de Vasconcelos A.T."/>
        </authorList>
    </citation>
    <scope>NUCLEOTIDE SEQUENCE</scope>
</reference>
<feature type="compositionally biased region" description="Polar residues" evidence="10">
    <location>
        <begin position="2088"/>
        <end position="2099"/>
    </location>
</feature>